<dbReference type="Pfam" id="PF07603">
    <property type="entry name" value="Lcl_C"/>
    <property type="match status" value="1"/>
</dbReference>
<dbReference type="AlphaFoldDB" id="A0A7X5TPR6"/>
<dbReference type="Proteomes" id="UP000518878">
    <property type="component" value="Unassembled WGS sequence"/>
</dbReference>
<evidence type="ECO:0000259" key="1">
    <source>
        <dbReference type="Pfam" id="PF07603"/>
    </source>
</evidence>
<evidence type="ECO:0000313" key="2">
    <source>
        <dbReference type="EMBL" id="NID15004.1"/>
    </source>
</evidence>
<comment type="caution">
    <text evidence="2">The sequence shown here is derived from an EMBL/GenBank/DDBJ whole genome shotgun (WGS) entry which is preliminary data.</text>
</comment>
<dbReference type="InterPro" id="IPR011460">
    <property type="entry name" value="Lcl_C"/>
</dbReference>
<gene>
    <name evidence="2" type="ORF">HBF32_05920</name>
</gene>
<sequence length="143" mass="16270">MSNEAIATQRHVLIHDGQIVVDNETGLWWPVNDSDEWFTPDEAAKFCEDFRLGDYNDWFQPNLQQLESIRSTDHYEPALFPLFKSNGGWVWTSTQTPWTKDEKGSARSFFFVGMGSGYVGNDYASSRFRVRPCRVGGPVPAGQ</sequence>
<proteinExistence type="predicted"/>
<organism evidence="2 3">
    <name type="scientific">Luteibacter yeojuensis</name>
    <dbReference type="NCBI Taxonomy" id="345309"/>
    <lineage>
        <taxon>Bacteria</taxon>
        <taxon>Pseudomonadati</taxon>
        <taxon>Pseudomonadota</taxon>
        <taxon>Gammaproteobacteria</taxon>
        <taxon>Lysobacterales</taxon>
        <taxon>Rhodanobacteraceae</taxon>
        <taxon>Luteibacter</taxon>
    </lineage>
</organism>
<dbReference type="RefSeq" id="WP_166698784.1">
    <property type="nucleotide sequence ID" value="NZ_JAAQTL010000001.1"/>
</dbReference>
<reference evidence="2 3" key="1">
    <citation type="journal article" date="2006" name="Int. J. Syst. Evol. Microbiol.">
        <title>Dyella yeojuensis sp. nov., isolated from greenhouse soil in Korea.</title>
        <authorList>
            <person name="Kim B.Y."/>
            <person name="Weon H.Y."/>
            <person name="Lee K.H."/>
            <person name="Seok S.J."/>
            <person name="Kwon S.W."/>
            <person name="Go S.J."/>
            <person name="Stackebrandt E."/>
        </authorList>
    </citation>
    <scope>NUCLEOTIDE SEQUENCE [LARGE SCALE GENOMIC DNA]</scope>
    <source>
        <strain evidence="2 3">DSM 17673</strain>
    </source>
</reference>
<protein>
    <submittedName>
        <fullName evidence="2">DUF1566 domain-containing protein</fullName>
    </submittedName>
</protein>
<name>A0A7X5TPR6_9GAMM</name>
<keyword evidence="3" id="KW-1185">Reference proteome</keyword>
<feature type="domain" description="Lcl C-terminal" evidence="1">
    <location>
        <begin position="19"/>
        <end position="134"/>
    </location>
</feature>
<dbReference type="EMBL" id="JAAQTL010000001">
    <property type="protein sequence ID" value="NID15004.1"/>
    <property type="molecule type" value="Genomic_DNA"/>
</dbReference>
<accession>A0A7X5TPR6</accession>
<evidence type="ECO:0000313" key="3">
    <source>
        <dbReference type="Proteomes" id="UP000518878"/>
    </source>
</evidence>